<evidence type="ECO:0000256" key="2">
    <source>
        <dbReference type="ARBA" id="ARBA00022448"/>
    </source>
</evidence>
<feature type="transmembrane region" description="Helical" evidence="7">
    <location>
        <begin position="118"/>
        <end position="140"/>
    </location>
</feature>
<dbReference type="PANTHER" id="PTHR42718">
    <property type="entry name" value="MAJOR FACILITATOR SUPERFAMILY MULTIDRUG TRANSPORTER MFSC"/>
    <property type="match status" value="1"/>
</dbReference>
<feature type="transmembrane region" description="Helical" evidence="7">
    <location>
        <begin position="310"/>
        <end position="332"/>
    </location>
</feature>
<dbReference type="OrthoDB" id="9816041at2"/>
<keyword evidence="6 7" id="KW-0472">Membrane</keyword>
<accession>A0A521CAY3</accession>
<dbReference type="CDD" id="cd17503">
    <property type="entry name" value="MFS_LmrB_MDR_like"/>
    <property type="match status" value="1"/>
</dbReference>
<dbReference type="PROSITE" id="PS50850">
    <property type="entry name" value="MFS"/>
    <property type="match status" value="1"/>
</dbReference>
<dbReference type="PRINTS" id="PR01036">
    <property type="entry name" value="TCRTETB"/>
</dbReference>
<keyword evidence="4 7" id="KW-0812">Transmembrane</keyword>
<feature type="transmembrane region" description="Helical" evidence="7">
    <location>
        <begin position="408"/>
        <end position="429"/>
    </location>
</feature>
<feature type="transmembrane region" description="Helical" evidence="7">
    <location>
        <begin position="91"/>
        <end position="112"/>
    </location>
</feature>
<reference evidence="9 10" key="1">
    <citation type="submission" date="2017-05" db="EMBL/GenBank/DDBJ databases">
        <authorList>
            <person name="Varghese N."/>
            <person name="Submissions S."/>
        </authorList>
    </citation>
    <scope>NUCLEOTIDE SEQUENCE [LARGE SCALE GENOMIC DNA]</scope>
    <source>
        <strain evidence="9 10">DSM 45474</strain>
    </source>
</reference>
<dbReference type="RefSeq" id="WP_142504977.1">
    <property type="nucleotide sequence ID" value="NZ_FXTI01000003.1"/>
</dbReference>
<dbReference type="AlphaFoldDB" id="A0A521CAY3"/>
<feature type="transmembrane region" description="Helical" evidence="7">
    <location>
        <begin position="176"/>
        <end position="197"/>
    </location>
</feature>
<dbReference type="InterPro" id="IPR004638">
    <property type="entry name" value="EmrB-like"/>
</dbReference>
<feature type="transmembrane region" description="Helical" evidence="7">
    <location>
        <begin position="152"/>
        <end position="170"/>
    </location>
</feature>
<keyword evidence="2" id="KW-0813">Transport</keyword>
<dbReference type="Gene3D" id="1.20.1250.20">
    <property type="entry name" value="MFS general substrate transporter like domains"/>
    <property type="match status" value="1"/>
</dbReference>
<feature type="transmembrane region" description="Helical" evidence="7">
    <location>
        <begin position="459"/>
        <end position="478"/>
    </location>
</feature>
<feature type="transmembrane region" description="Helical" evidence="7">
    <location>
        <begin position="279"/>
        <end position="304"/>
    </location>
</feature>
<evidence type="ECO:0000256" key="7">
    <source>
        <dbReference type="SAM" id="Phobius"/>
    </source>
</evidence>
<comment type="subcellular location">
    <subcellularLocation>
        <location evidence="1">Cell membrane</location>
        <topology evidence="1">Multi-pass membrane protein</topology>
    </subcellularLocation>
</comment>
<evidence type="ECO:0000259" key="8">
    <source>
        <dbReference type="PROSITE" id="PS50850"/>
    </source>
</evidence>
<feature type="domain" description="Major facilitator superfamily (MFS) profile" evidence="8">
    <location>
        <begin position="24"/>
        <end position="483"/>
    </location>
</feature>
<dbReference type="GO" id="GO:0022857">
    <property type="term" value="F:transmembrane transporter activity"/>
    <property type="evidence" value="ECO:0007669"/>
    <property type="project" value="InterPro"/>
</dbReference>
<feature type="transmembrane region" description="Helical" evidence="7">
    <location>
        <begin position="242"/>
        <end position="259"/>
    </location>
</feature>
<dbReference type="Pfam" id="PF07690">
    <property type="entry name" value="MFS_1"/>
    <property type="match status" value="1"/>
</dbReference>
<keyword evidence="10" id="KW-1185">Reference proteome</keyword>
<organism evidence="9 10">
    <name type="scientific">Melghirimyces algeriensis</name>
    <dbReference type="NCBI Taxonomy" id="910412"/>
    <lineage>
        <taxon>Bacteria</taxon>
        <taxon>Bacillati</taxon>
        <taxon>Bacillota</taxon>
        <taxon>Bacilli</taxon>
        <taxon>Bacillales</taxon>
        <taxon>Thermoactinomycetaceae</taxon>
        <taxon>Melghirimyces</taxon>
    </lineage>
</organism>
<evidence type="ECO:0000313" key="9">
    <source>
        <dbReference type="EMBL" id="SMO56617.1"/>
    </source>
</evidence>
<dbReference type="GO" id="GO:0005886">
    <property type="term" value="C:plasma membrane"/>
    <property type="evidence" value="ECO:0007669"/>
    <property type="project" value="UniProtKB-SubCell"/>
</dbReference>
<dbReference type="InterPro" id="IPR020846">
    <property type="entry name" value="MFS_dom"/>
</dbReference>
<dbReference type="InterPro" id="IPR011701">
    <property type="entry name" value="MFS"/>
</dbReference>
<evidence type="ECO:0000256" key="5">
    <source>
        <dbReference type="ARBA" id="ARBA00022989"/>
    </source>
</evidence>
<evidence type="ECO:0000256" key="6">
    <source>
        <dbReference type="ARBA" id="ARBA00023136"/>
    </source>
</evidence>
<gene>
    <name evidence="9" type="ORF">SAMN06264849_103233</name>
</gene>
<dbReference type="Proteomes" id="UP000315636">
    <property type="component" value="Unassembled WGS sequence"/>
</dbReference>
<feature type="transmembrane region" description="Helical" evidence="7">
    <location>
        <begin position="344"/>
        <end position="363"/>
    </location>
</feature>
<feature type="transmembrane region" description="Helical" evidence="7">
    <location>
        <begin position="369"/>
        <end position="387"/>
    </location>
</feature>
<dbReference type="SUPFAM" id="SSF103473">
    <property type="entry name" value="MFS general substrate transporter"/>
    <property type="match status" value="1"/>
</dbReference>
<dbReference type="InterPro" id="IPR036259">
    <property type="entry name" value="MFS_trans_sf"/>
</dbReference>
<evidence type="ECO:0000256" key="1">
    <source>
        <dbReference type="ARBA" id="ARBA00004651"/>
    </source>
</evidence>
<feature type="transmembrane region" description="Helical" evidence="7">
    <location>
        <begin position="21"/>
        <end position="42"/>
    </location>
</feature>
<dbReference type="PANTHER" id="PTHR42718:SF43">
    <property type="entry name" value="LINCOMYCIN RESISTANCE PROTEIN LMRB"/>
    <property type="match status" value="1"/>
</dbReference>
<keyword evidence="3" id="KW-1003">Cell membrane</keyword>
<keyword evidence="5 7" id="KW-1133">Transmembrane helix</keyword>
<dbReference type="Gene3D" id="1.20.1720.10">
    <property type="entry name" value="Multidrug resistance protein D"/>
    <property type="match status" value="1"/>
</dbReference>
<name>A0A521CAY3_9BACL</name>
<dbReference type="NCBIfam" id="TIGR00711">
    <property type="entry name" value="efflux_EmrB"/>
    <property type="match status" value="1"/>
</dbReference>
<evidence type="ECO:0000256" key="4">
    <source>
        <dbReference type="ARBA" id="ARBA00022692"/>
    </source>
</evidence>
<proteinExistence type="predicted"/>
<evidence type="ECO:0000256" key="3">
    <source>
        <dbReference type="ARBA" id="ARBA00022475"/>
    </source>
</evidence>
<feature type="transmembrane region" description="Helical" evidence="7">
    <location>
        <begin position="209"/>
        <end position="230"/>
    </location>
</feature>
<dbReference type="EMBL" id="FXTI01000003">
    <property type="protein sequence ID" value="SMO56617.1"/>
    <property type="molecule type" value="Genomic_DNA"/>
</dbReference>
<sequence length="496" mass="54300">MEEANSRQSYEFLADDPNFNVKPVIISLIIGAFFAILNETLLNIAFTTLMEQFSISESTVQWMATGFMLIMGIMTPISALFIQSFTTRQMFLGTMIIFTVGTVICAIAPAYSTLLAGRLLQAVGTGLLIPVIFHTFLLVFPPRRRGTVMGTVGLVIMFAPAIGPTLSGIIVEYLGWRYLFLTVVPFTLFSIVFAFIFLKNVGEVTKPKLDLLSVLLSTTGFGGIVLGFSLTGEGNSGFSAPVVWSLIGLGMVSLVLFTLRQIQLPEPLLDLRVFRYPMFTLALIQFMIIMMLMFSSEIILPMYLQGSLDVQAATAGLILLPGALLNGFMSPVMGRLFDKYGPRMLMIPATFVLTVTMFALSRIGLTTPLWYIMICYLLLMLSVSAVMMPAQTNGLNELPKRLYPHGTAMMNTLQPVSGAIGVSVFIGMMTSKKNAYLENVQNPQDPDAVRQALVSGVEFVYLVVFAIAVIAFILSLFVKRAMPKDVTSDAIGNEGT</sequence>
<feature type="transmembrane region" description="Helical" evidence="7">
    <location>
        <begin position="62"/>
        <end position="82"/>
    </location>
</feature>
<protein>
    <submittedName>
        <fullName evidence="9">MFS transporter, DHA2 family, lincomycin resistance protein</fullName>
    </submittedName>
</protein>
<evidence type="ECO:0000313" key="10">
    <source>
        <dbReference type="Proteomes" id="UP000315636"/>
    </source>
</evidence>